<keyword evidence="1" id="KW-1133">Transmembrane helix</keyword>
<keyword evidence="3" id="KW-1185">Reference proteome</keyword>
<evidence type="ECO:0000313" key="3">
    <source>
        <dbReference type="Proteomes" id="UP001562354"/>
    </source>
</evidence>
<gene>
    <name evidence="2" type="ORF">AAFC00_003950</name>
</gene>
<name>A0ABR3PJ62_9PEZI</name>
<comment type="caution">
    <text evidence="2">The sequence shown here is derived from an EMBL/GenBank/DDBJ whole genome shotgun (WGS) entry which is preliminary data.</text>
</comment>
<protein>
    <submittedName>
        <fullName evidence="2">Uncharacterized protein</fullName>
    </submittedName>
</protein>
<proteinExistence type="predicted"/>
<dbReference type="EMBL" id="JBFMKM010000005">
    <property type="protein sequence ID" value="KAL1305785.1"/>
    <property type="molecule type" value="Genomic_DNA"/>
</dbReference>
<accession>A0ABR3PJ62</accession>
<organism evidence="2 3">
    <name type="scientific">Neodothiora populina</name>
    <dbReference type="NCBI Taxonomy" id="2781224"/>
    <lineage>
        <taxon>Eukaryota</taxon>
        <taxon>Fungi</taxon>
        <taxon>Dikarya</taxon>
        <taxon>Ascomycota</taxon>
        <taxon>Pezizomycotina</taxon>
        <taxon>Dothideomycetes</taxon>
        <taxon>Dothideomycetidae</taxon>
        <taxon>Dothideales</taxon>
        <taxon>Dothioraceae</taxon>
        <taxon>Neodothiora</taxon>
    </lineage>
</organism>
<keyword evidence="1" id="KW-0812">Transmembrane</keyword>
<feature type="transmembrane region" description="Helical" evidence="1">
    <location>
        <begin position="47"/>
        <end position="65"/>
    </location>
</feature>
<evidence type="ECO:0000313" key="2">
    <source>
        <dbReference type="EMBL" id="KAL1305785.1"/>
    </source>
</evidence>
<dbReference type="RefSeq" id="XP_069202058.1">
    <property type="nucleotide sequence ID" value="XM_069343504.1"/>
</dbReference>
<sequence length="248" mass="27384">METRADAGRSLSLMVASGIFIYHALTAYLCTYLPSDPLYVAVSISGYAWYGCVLSFLGVMGSINRSSTLLTIFSNHLLIDTVLSLVPKIGVLFLFHDLTSDLCLTQISASFWLPSEESSLHGPGVATPNNEQWMETMKMRHNCELGISVARMILLAMLVLWTTAQWGLGLYIRRYAVRLEVRGRNVEGASCGHDVEKAFYEEDSLADGYRDAVKAVSQWRTSWNTTGGSEKSPAVVVVVSEDKKNEKA</sequence>
<dbReference type="Proteomes" id="UP001562354">
    <property type="component" value="Unassembled WGS sequence"/>
</dbReference>
<feature type="transmembrane region" description="Helical" evidence="1">
    <location>
        <begin position="12"/>
        <end position="35"/>
    </location>
</feature>
<keyword evidence="1" id="KW-0472">Membrane</keyword>
<feature type="transmembrane region" description="Helical" evidence="1">
    <location>
        <begin position="77"/>
        <end position="95"/>
    </location>
</feature>
<feature type="transmembrane region" description="Helical" evidence="1">
    <location>
        <begin position="149"/>
        <end position="172"/>
    </location>
</feature>
<dbReference type="GeneID" id="95977650"/>
<evidence type="ECO:0000256" key="1">
    <source>
        <dbReference type="SAM" id="Phobius"/>
    </source>
</evidence>
<reference evidence="2 3" key="1">
    <citation type="submission" date="2024-07" db="EMBL/GenBank/DDBJ databases">
        <title>Draft sequence of the Neodothiora populina.</title>
        <authorList>
            <person name="Drown D.D."/>
            <person name="Schuette U.S."/>
            <person name="Buechlein A.B."/>
            <person name="Rusch D.R."/>
            <person name="Winton L.W."/>
            <person name="Adams G.A."/>
        </authorList>
    </citation>
    <scope>NUCLEOTIDE SEQUENCE [LARGE SCALE GENOMIC DNA]</scope>
    <source>
        <strain evidence="2 3">CPC 39397</strain>
    </source>
</reference>